<sequence length="293" mass="33105">MELTQLDYFLTVARLQHMTKASEALSITQPALSHAISKLETELGVPLFDRKGRNVQVNRYGSMFAKRVERAIQEITKGKQEIDEWSNPETGVIGIAYLNILGADLLPKLVRDYQLKHPQVRFELTQGNYELIYNQLDNGYSDLMITSERPATDNYEWRLIKSLPLYAVVSNTHRLADRASLSLTELTGEPFVGLDKNCGLKSSLLTRFQHMGFTLTATYDAEDLTTVAGFVAAGLGVSVLPRSEGLAVKGMAWLPIEEEGWIWEVGLYWRKDRYQSPASKRFIDYIESSSFQA</sequence>
<dbReference type="CDD" id="cd08434">
    <property type="entry name" value="PBP2_GltC_like"/>
    <property type="match status" value="1"/>
</dbReference>
<dbReference type="InterPro" id="IPR036390">
    <property type="entry name" value="WH_DNA-bd_sf"/>
</dbReference>
<dbReference type="PANTHER" id="PTHR30419">
    <property type="entry name" value="HTH-TYPE TRANSCRIPTIONAL REGULATOR YBHD"/>
    <property type="match status" value="1"/>
</dbReference>
<dbReference type="InterPro" id="IPR050950">
    <property type="entry name" value="HTH-type_LysR_regulators"/>
</dbReference>
<dbReference type="SUPFAM" id="SSF53850">
    <property type="entry name" value="Periplasmic binding protein-like II"/>
    <property type="match status" value="1"/>
</dbReference>
<keyword evidence="3" id="KW-0238">DNA-binding</keyword>
<feature type="domain" description="HTH lysR-type" evidence="5">
    <location>
        <begin position="1"/>
        <end position="58"/>
    </location>
</feature>
<evidence type="ECO:0000256" key="4">
    <source>
        <dbReference type="ARBA" id="ARBA00023163"/>
    </source>
</evidence>
<name>A0ABS7CCM2_9BACL</name>
<dbReference type="Gene3D" id="1.10.10.10">
    <property type="entry name" value="Winged helix-like DNA-binding domain superfamily/Winged helix DNA-binding domain"/>
    <property type="match status" value="1"/>
</dbReference>
<dbReference type="Proteomes" id="UP001519887">
    <property type="component" value="Unassembled WGS sequence"/>
</dbReference>
<dbReference type="Pfam" id="PF00126">
    <property type="entry name" value="HTH_1"/>
    <property type="match status" value="1"/>
</dbReference>
<evidence type="ECO:0000256" key="3">
    <source>
        <dbReference type="ARBA" id="ARBA00023125"/>
    </source>
</evidence>
<dbReference type="PROSITE" id="PS50931">
    <property type="entry name" value="HTH_LYSR"/>
    <property type="match status" value="1"/>
</dbReference>
<dbReference type="InterPro" id="IPR000847">
    <property type="entry name" value="LysR_HTH_N"/>
</dbReference>
<comment type="caution">
    <text evidence="6">The sequence shown here is derived from an EMBL/GenBank/DDBJ whole genome shotgun (WGS) entry which is preliminary data.</text>
</comment>
<comment type="similarity">
    <text evidence="1">Belongs to the LysR transcriptional regulatory family.</text>
</comment>
<dbReference type="EMBL" id="JAHZIK010001265">
    <property type="protein sequence ID" value="MBW7458607.1"/>
    <property type="molecule type" value="Genomic_DNA"/>
</dbReference>
<evidence type="ECO:0000313" key="7">
    <source>
        <dbReference type="Proteomes" id="UP001519887"/>
    </source>
</evidence>
<dbReference type="Pfam" id="PF03466">
    <property type="entry name" value="LysR_substrate"/>
    <property type="match status" value="1"/>
</dbReference>
<dbReference type="PRINTS" id="PR00039">
    <property type="entry name" value="HTHLYSR"/>
</dbReference>
<protein>
    <submittedName>
        <fullName evidence="6">LysR family transcriptional regulator</fullName>
    </submittedName>
</protein>
<dbReference type="PANTHER" id="PTHR30419:SF28">
    <property type="entry name" value="HTH-TYPE TRANSCRIPTIONAL REGULATOR BSDA"/>
    <property type="match status" value="1"/>
</dbReference>
<dbReference type="Gene3D" id="3.40.190.290">
    <property type="match status" value="1"/>
</dbReference>
<dbReference type="SUPFAM" id="SSF46785">
    <property type="entry name" value="Winged helix' DNA-binding domain"/>
    <property type="match status" value="1"/>
</dbReference>
<evidence type="ECO:0000259" key="5">
    <source>
        <dbReference type="PROSITE" id="PS50931"/>
    </source>
</evidence>
<evidence type="ECO:0000256" key="2">
    <source>
        <dbReference type="ARBA" id="ARBA00023015"/>
    </source>
</evidence>
<evidence type="ECO:0000256" key="1">
    <source>
        <dbReference type="ARBA" id="ARBA00009437"/>
    </source>
</evidence>
<evidence type="ECO:0000313" key="6">
    <source>
        <dbReference type="EMBL" id="MBW7458607.1"/>
    </source>
</evidence>
<proteinExistence type="inferred from homology"/>
<keyword evidence="7" id="KW-1185">Reference proteome</keyword>
<dbReference type="InterPro" id="IPR036388">
    <property type="entry name" value="WH-like_DNA-bd_sf"/>
</dbReference>
<reference evidence="6 7" key="1">
    <citation type="submission" date="2021-07" db="EMBL/GenBank/DDBJ databases">
        <title>Paenibacillus radiodurans sp. nov., isolated from the southeastern edge of Tengger Desert.</title>
        <authorList>
            <person name="Zhang G."/>
        </authorList>
    </citation>
    <scope>NUCLEOTIDE SEQUENCE [LARGE SCALE GENOMIC DNA]</scope>
    <source>
        <strain evidence="6 7">CCM 7311</strain>
    </source>
</reference>
<dbReference type="InterPro" id="IPR005119">
    <property type="entry name" value="LysR_subst-bd"/>
</dbReference>
<organism evidence="6 7">
    <name type="scientific">Paenibacillus sepulcri</name>
    <dbReference type="NCBI Taxonomy" id="359917"/>
    <lineage>
        <taxon>Bacteria</taxon>
        <taxon>Bacillati</taxon>
        <taxon>Bacillota</taxon>
        <taxon>Bacilli</taxon>
        <taxon>Bacillales</taxon>
        <taxon>Paenibacillaceae</taxon>
        <taxon>Paenibacillus</taxon>
    </lineage>
</organism>
<keyword evidence="2" id="KW-0805">Transcription regulation</keyword>
<dbReference type="RefSeq" id="WP_210043936.1">
    <property type="nucleotide sequence ID" value="NZ_JBHLVU010000001.1"/>
</dbReference>
<keyword evidence="4" id="KW-0804">Transcription</keyword>
<gene>
    <name evidence="6" type="ORF">K0U00_31650</name>
</gene>
<accession>A0ABS7CCM2</accession>